<dbReference type="AlphaFoldDB" id="A0AAE3L251"/>
<reference evidence="7" key="1">
    <citation type="submission" date="2022-08" db="EMBL/GenBank/DDBJ databases">
        <title>Genomic Encyclopedia of Type Strains, Phase III (KMG-III): the genomes of soil and plant-associated and newly described type strains.</title>
        <authorList>
            <person name="Whitman W."/>
        </authorList>
    </citation>
    <scope>NUCLEOTIDE SEQUENCE</scope>
    <source>
        <strain evidence="7">HMT 1</strain>
    </source>
</reference>
<keyword evidence="3 6" id="KW-0812">Transmembrane</keyword>
<dbReference type="PANTHER" id="PTHR30250">
    <property type="entry name" value="PST FAMILY PREDICTED COLANIC ACID TRANSPORTER"/>
    <property type="match status" value="1"/>
</dbReference>
<comment type="caution">
    <text evidence="7">The sequence shown here is derived from an EMBL/GenBank/DDBJ whole genome shotgun (WGS) entry which is preliminary data.</text>
</comment>
<evidence type="ECO:0000256" key="1">
    <source>
        <dbReference type="ARBA" id="ARBA00004651"/>
    </source>
</evidence>
<keyword evidence="2" id="KW-1003">Cell membrane</keyword>
<dbReference type="InterPro" id="IPR050833">
    <property type="entry name" value="Poly_Biosynth_Transport"/>
</dbReference>
<dbReference type="CDD" id="cd13128">
    <property type="entry name" value="MATE_Wzx_like"/>
    <property type="match status" value="1"/>
</dbReference>
<dbReference type="PANTHER" id="PTHR30250:SF11">
    <property type="entry name" value="O-ANTIGEN TRANSPORTER-RELATED"/>
    <property type="match status" value="1"/>
</dbReference>
<feature type="transmembrane region" description="Helical" evidence="6">
    <location>
        <begin position="279"/>
        <end position="302"/>
    </location>
</feature>
<proteinExistence type="predicted"/>
<accession>A0AAE3L251</accession>
<name>A0AAE3L251_9GAMM</name>
<comment type="subcellular location">
    <subcellularLocation>
        <location evidence="1">Cell membrane</location>
        <topology evidence="1">Multi-pass membrane protein</topology>
    </subcellularLocation>
</comment>
<dbReference type="GO" id="GO:0005886">
    <property type="term" value="C:plasma membrane"/>
    <property type="evidence" value="ECO:0007669"/>
    <property type="project" value="UniProtKB-SubCell"/>
</dbReference>
<feature type="transmembrane region" description="Helical" evidence="6">
    <location>
        <begin position="176"/>
        <end position="197"/>
    </location>
</feature>
<dbReference type="RefSeq" id="WP_259057576.1">
    <property type="nucleotide sequence ID" value="NZ_JANUCT010000025.1"/>
</dbReference>
<feature type="transmembrane region" description="Helical" evidence="6">
    <location>
        <begin position="415"/>
        <end position="437"/>
    </location>
</feature>
<protein>
    <submittedName>
        <fullName evidence="7">O-antigen/teichoic acid export membrane protein</fullName>
    </submittedName>
</protein>
<feature type="transmembrane region" description="Helical" evidence="6">
    <location>
        <begin position="243"/>
        <end position="259"/>
    </location>
</feature>
<keyword evidence="5 6" id="KW-0472">Membrane</keyword>
<feature type="transmembrane region" description="Helical" evidence="6">
    <location>
        <begin position="203"/>
        <end position="223"/>
    </location>
</feature>
<dbReference type="Proteomes" id="UP001204445">
    <property type="component" value="Unassembled WGS sequence"/>
</dbReference>
<feature type="transmembrane region" description="Helical" evidence="6">
    <location>
        <begin position="143"/>
        <end position="164"/>
    </location>
</feature>
<dbReference type="EMBL" id="JANUCT010000025">
    <property type="protein sequence ID" value="MCS3904510.1"/>
    <property type="molecule type" value="Genomic_DNA"/>
</dbReference>
<keyword evidence="4 6" id="KW-1133">Transmembrane helix</keyword>
<evidence type="ECO:0000313" key="7">
    <source>
        <dbReference type="EMBL" id="MCS3904510.1"/>
    </source>
</evidence>
<evidence type="ECO:0000313" key="8">
    <source>
        <dbReference type="Proteomes" id="UP001204445"/>
    </source>
</evidence>
<feature type="transmembrane region" description="Helical" evidence="6">
    <location>
        <begin position="359"/>
        <end position="383"/>
    </location>
</feature>
<feature type="transmembrane region" description="Helical" evidence="6">
    <location>
        <begin position="114"/>
        <end position="131"/>
    </location>
</feature>
<sequence>MASPDPTEPATTGRFERLLGGSESLRGQLIRGGIGSMAVKIAGLLLNLAVAVVLARLLGPAGYGTYAFALSIIMLLAIPAMFGVPNLLVREVAKYQLHEQWPLLRGALRRSHQAVSLMALIIGALALLIILGRGESLAEPGRLTFAIGLLLLPLLALNSLRGAALRGLRRVVQGQLAEMVLTPGLLVLFALAFAVGLSLTPPLAMLAHAAAALTAFIAGSWLLRRALPLQVQTVAPAYSSSEWLAGVLPFSLITGIQVINNQADIVMLGILTDNAAVGLYKVAVQGSVLVAFGLTALNMVLAPHITRLYQQGERERLQRMVKASARVVLLIALPVAAVFALFGATLLELVFGSDYRGAHTALAILAAGQLCNAAAGSVALLLNMSGHERLTAWGVGCAAVVNILLNLILIPRFGINGAAMATAVTLACWNGLLIIAVRRKLDINSTAF</sequence>
<evidence type="ECO:0000256" key="3">
    <source>
        <dbReference type="ARBA" id="ARBA00022692"/>
    </source>
</evidence>
<feature type="transmembrane region" description="Helical" evidence="6">
    <location>
        <begin position="65"/>
        <end position="89"/>
    </location>
</feature>
<keyword evidence="8" id="KW-1185">Reference proteome</keyword>
<evidence type="ECO:0000256" key="6">
    <source>
        <dbReference type="SAM" id="Phobius"/>
    </source>
</evidence>
<evidence type="ECO:0000256" key="4">
    <source>
        <dbReference type="ARBA" id="ARBA00022989"/>
    </source>
</evidence>
<feature type="transmembrane region" description="Helical" evidence="6">
    <location>
        <begin position="390"/>
        <end position="409"/>
    </location>
</feature>
<gene>
    <name evidence="7" type="ORF">J2T55_002549</name>
</gene>
<evidence type="ECO:0000256" key="2">
    <source>
        <dbReference type="ARBA" id="ARBA00022475"/>
    </source>
</evidence>
<feature type="transmembrane region" description="Helical" evidence="6">
    <location>
        <begin position="38"/>
        <end position="59"/>
    </location>
</feature>
<dbReference type="Pfam" id="PF13440">
    <property type="entry name" value="Polysacc_synt_3"/>
    <property type="match status" value="1"/>
</dbReference>
<organism evidence="7 8">
    <name type="scientific">Methylohalomonas lacus</name>
    <dbReference type="NCBI Taxonomy" id="398773"/>
    <lineage>
        <taxon>Bacteria</taxon>
        <taxon>Pseudomonadati</taxon>
        <taxon>Pseudomonadota</taxon>
        <taxon>Gammaproteobacteria</taxon>
        <taxon>Methylohalomonadales</taxon>
        <taxon>Methylohalomonadaceae</taxon>
        <taxon>Methylohalomonas</taxon>
    </lineage>
</organism>
<evidence type="ECO:0000256" key="5">
    <source>
        <dbReference type="ARBA" id="ARBA00023136"/>
    </source>
</evidence>
<feature type="transmembrane region" description="Helical" evidence="6">
    <location>
        <begin position="323"/>
        <end position="347"/>
    </location>
</feature>